<evidence type="ECO:0000256" key="5">
    <source>
        <dbReference type="ARBA" id="ARBA00023136"/>
    </source>
</evidence>
<dbReference type="InterPro" id="IPR008901">
    <property type="entry name" value="ACER"/>
</dbReference>
<dbReference type="GO" id="GO:0046872">
    <property type="term" value="F:metal ion binding"/>
    <property type="evidence" value="ECO:0007669"/>
    <property type="project" value="UniProtKB-KW"/>
</dbReference>
<sequence>MNLLGNPTIEFCEKAFDGIIKRPFYALSNLSYLMVGFIILDRKTRYSKPFGYIAILVGLLSFGYDASYTYLSQLLDLLGMLIFVNLLIYLSVKRLFSIKTKKLLIFQIIAVILGMFAILYFKSFSGDFVFGAFVLIAIILELSLWKAKKTREMKMWFAGLAVFILAFIIWLFDANGLWCDPTNMINGRSIFHILTSITIFLLYKYNESQTS</sequence>
<evidence type="ECO:0008006" key="10">
    <source>
        <dbReference type="Google" id="ProtNLM"/>
    </source>
</evidence>
<comment type="caution">
    <text evidence="8">The sequence shown here is derived from an EMBL/GenBank/DDBJ whole genome shotgun (WGS) entry which is preliminary data.</text>
</comment>
<keyword evidence="3" id="KW-0378">Hydrolase</keyword>
<keyword evidence="2 7" id="KW-0812">Transmembrane</keyword>
<keyword evidence="6" id="KW-0479">Metal-binding</keyword>
<dbReference type="GO" id="GO:0006672">
    <property type="term" value="P:ceramide metabolic process"/>
    <property type="evidence" value="ECO:0007669"/>
    <property type="project" value="InterPro"/>
</dbReference>
<keyword evidence="4 7" id="KW-1133">Transmembrane helix</keyword>
<dbReference type="EMBL" id="VMFF01000002">
    <property type="protein sequence ID" value="TSC66650.1"/>
    <property type="molecule type" value="Genomic_DNA"/>
</dbReference>
<comment type="subcellular location">
    <subcellularLocation>
        <location evidence="1">Membrane</location>
        <topology evidence="1">Multi-pass membrane protein</topology>
    </subcellularLocation>
</comment>
<feature type="binding site" evidence="6">
    <location>
        <position position="192"/>
    </location>
    <ligand>
        <name>Zn(2+)</name>
        <dbReference type="ChEBI" id="CHEBI:29105"/>
        <note>catalytic</note>
    </ligand>
</feature>
<dbReference type="Pfam" id="PF05875">
    <property type="entry name" value="Ceramidase"/>
    <property type="match status" value="1"/>
</dbReference>
<dbReference type="GO" id="GO:0016811">
    <property type="term" value="F:hydrolase activity, acting on carbon-nitrogen (but not peptide) bonds, in linear amides"/>
    <property type="evidence" value="ECO:0007669"/>
    <property type="project" value="InterPro"/>
</dbReference>
<organism evidence="8 9">
    <name type="scientific">Candidatus Doudnabacteria bacterium Gr01-1014_77</name>
    <dbReference type="NCBI Taxonomy" id="2017133"/>
    <lineage>
        <taxon>Bacteria</taxon>
        <taxon>Candidatus Doudnaibacteriota</taxon>
    </lineage>
</organism>
<protein>
    <recommendedName>
        <fullName evidence="10">Ceramidase</fullName>
    </recommendedName>
</protein>
<evidence type="ECO:0000256" key="1">
    <source>
        <dbReference type="ARBA" id="ARBA00004141"/>
    </source>
</evidence>
<dbReference type="GO" id="GO:0016020">
    <property type="term" value="C:membrane"/>
    <property type="evidence" value="ECO:0007669"/>
    <property type="project" value="UniProtKB-SubCell"/>
</dbReference>
<evidence type="ECO:0000313" key="8">
    <source>
        <dbReference type="EMBL" id="TSC66650.1"/>
    </source>
</evidence>
<keyword evidence="6" id="KW-0862">Zinc</keyword>
<name>A0A554JEE1_9BACT</name>
<dbReference type="AlphaFoldDB" id="A0A554JEE1"/>
<accession>A0A554JEE1</accession>
<evidence type="ECO:0000256" key="6">
    <source>
        <dbReference type="PIRSR" id="PIRSR608901-2"/>
    </source>
</evidence>
<reference evidence="8 9" key="1">
    <citation type="submission" date="2017-07" db="EMBL/GenBank/DDBJ databases">
        <title>Mechanisms for carbon and nitrogen cycling indicate functional differentiation within the Candidate Phyla Radiation.</title>
        <authorList>
            <person name="Danczak R.E."/>
            <person name="Johnston M.D."/>
            <person name="Kenah C."/>
            <person name="Slattery M."/>
            <person name="Wrighton K.C."/>
            <person name="Wilkins M.J."/>
        </authorList>
    </citation>
    <scope>NUCLEOTIDE SEQUENCE [LARGE SCALE GENOMIC DNA]</scope>
    <source>
        <strain evidence="8">Gr01-1014_77</strain>
    </source>
</reference>
<evidence type="ECO:0000256" key="4">
    <source>
        <dbReference type="ARBA" id="ARBA00022989"/>
    </source>
</evidence>
<evidence type="ECO:0000256" key="3">
    <source>
        <dbReference type="ARBA" id="ARBA00022801"/>
    </source>
</evidence>
<gene>
    <name evidence="8" type="ORF">G01um101477_37</name>
</gene>
<proteinExistence type="predicted"/>
<feature type="transmembrane region" description="Helical" evidence="7">
    <location>
        <begin position="156"/>
        <end position="172"/>
    </location>
</feature>
<feature type="transmembrane region" description="Helical" evidence="7">
    <location>
        <begin position="128"/>
        <end position="144"/>
    </location>
</feature>
<evidence type="ECO:0000256" key="2">
    <source>
        <dbReference type="ARBA" id="ARBA00022692"/>
    </source>
</evidence>
<evidence type="ECO:0000256" key="7">
    <source>
        <dbReference type="SAM" id="Phobius"/>
    </source>
</evidence>
<feature type="transmembrane region" description="Helical" evidence="7">
    <location>
        <begin position="23"/>
        <end position="40"/>
    </location>
</feature>
<comment type="cofactor">
    <cofactor evidence="6">
        <name>Zn(2+)</name>
        <dbReference type="ChEBI" id="CHEBI:29105"/>
    </cofactor>
</comment>
<feature type="transmembrane region" description="Helical" evidence="7">
    <location>
        <begin position="52"/>
        <end position="71"/>
    </location>
</feature>
<feature type="transmembrane region" description="Helical" evidence="7">
    <location>
        <begin position="103"/>
        <end position="122"/>
    </location>
</feature>
<feature type="transmembrane region" description="Helical" evidence="7">
    <location>
        <begin position="184"/>
        <end position="203"/>
    </location>
</feature>
<evidence type="ECO:0000313" key="9">
    <source>
        <dbReference type="Proteomes" id="UP000319613"/>
    </source>
</evidence>
<dbReference type="Proteomes" id="UP000319613">
    <property type="component" value="Unassembled WGS sequence"/>
</dbReference>
<keyword evidence="5 7" id="KW-0472">Membrane</keyword>
<feature type="transmembrane region" description="Helical" evidence="7">
    <location>
        <begin position="77"/>
        <end position="96"/>
    </location>
</feature>